<name>A0A1M6PDZ7_9CLOT</name>
<feature type="domain" description="DUF1722" evidence="1">
    <location>
        <begin position="191"/>
        <end position="307"/>
    </location>
</feature>
<dbReference type="InterPro" id="IPR017087">
    <property type="entry name" value="UCP037004"/>
</dbReference>
<keyword evidence="3" id="KW-1185">Reference proteome</keyword>
<dbReference type="AlphaFoldDB" id="A0A1M6PDZ7"/>
<dbReference type="PIRSF" id="PIRSF037004">
    <property type="entry name" value="UCP037004"/>
    <property type="match status" value="1"/>
</dbReference>
<protein>
    <submittedName>
        <fullName evidence="2">Uncharacterized conserved protein YbgA, DUF1722 family</fullName>
    </submittedName>
</protein>
<sequence length="322" mass="37107">MEKICMPQVVVSRCLGFSACRYNGQTIPDKFVNKLKDYVEYTTVCPEVEIGLGIPRDPIRLVSEKDEIFLYQPASGKEYSKEMTDYSLNFLNSLKDVDGFILKGRSPSCGIKDVKVYIGKEKAVGSTKGAGLFASEVMKKYPYLAIEEEGRLTNFRIREHFLTKVYIMFKLRQVKESKSMAELVKFQSDNKYLLMAYHQREQKLLGRIVANHDKKPFEEIIDEYRDHLGNAFARLPRYTNYINALMHIFGYFSDNLSSKEKEFVLGTFDKYREGKAPLSVPLNLLRSYVIKYEQGYLLEQSIWAPYPEDLVDISDSGKADNS</sequence>
<dbReference type="Proteomes" id="UP000184080">
    <property type="component" value="Unassembled WGS sequence"/>
</dbReference>
<dbReference type="EMBL" id="FQZO01000015">
    <property type="protein sequence ID" value="SHK06188.1"/>
    <property type="molecule type" value="Genomic_DNA"/>
</dbReference>
<gene>
    <name evidence="2" type="ORF">SAMN05444401_0504</name>
</gene>
<dbReference type="Pfam" id="PF08349">
    <property type="entry name" value="DUF1722"/>
    <property type="match status" value="1"/>
</dbReference>
<dbReference type="InterPro" id="IPR013560">
    <property type="entry name" value="DUF1722"/>
</dbReference>
<evidence type="ECO:0000313" key="2">
    <source>
        <dbReference type="EMBL" id="SHK06188.1"/>
    </source>
</evidence>
<dbReference type="PANTHER" id="PTHR30087">
    <property type="entry name" value="INNER MEMBRANE PROTEIN"/>
    <property type="match status" value="1"/>
</dbReference>
<dbReference type="InterPro" id="IPR007553">
    <property type="entry name" value="2-thiour_desulf"/>
</dbReference>
<dbReference type="RefSeq" id="WP_178140792.1">
    <property type="nucleotide sequence ID" value="NZ_FQZO01000015.1"/>
</dbReference>
<evidence type="ECO:0000259" key="1">
    <source>
        <dbReference type="Pfam" id="PF08349"/>
    </source>
</evidence>
<reference evidence="2 3" key="1">
    <citation type="submission" date="2016-11" db="EMBL/GenBank/DDBJ databases">
        <authorList>
            <person name="Jaros S."/>
            <person name="Januszkiewicz K."/>
            <person name="Wedrychowicz H."/>
        </authorList>
    </citation>
    <scope>NUCLEOTIDE SEQUENCE [LARGE SCALE GENOMIC DNA]</scope>
    <source>
        <strain evidence="2 3">DSM 21864</strain>
    </source>
</reference>
<dbReference type="PANTHER" id="PTHR30087:SF0">
    <property type="entry name" value="INNER MEMBRANE PROTEIN"/>
    <property type="match status" value="1"/>
</dbReference>
<evidence type="ECO:0000313" key="3">
    <source>
        <dbReference type="Proteomes" id="UP000184080"/>
    </source>
</evidence>
<organism evidence="2 3">
    <name type="scientific">Clostridium amylolyticum</name>
    <dbReference type="NCBI Taxonomy" id="1121298"/>
    <lineage>
        <taxon>Bacteria</taxon>
        <taxon>Bacillati</taxon>
        <taxon>Bacillota</taxon>
        <taxon>Clostridia</taxon>
        <taxon>Eubacteriales</taxon>
        <taxon>Clostridiaceae</taxon>
        <taxon>Clostridium</taxon>
    </lineage>
</organism>
<dbReference type="STRING" id="1121298.SAMN05444401_0504"/>
<dbReference type="Pfam" id="PF04463">
    <property type="entry name" value="2-thiour_desulf"/>
    <property type="match status" value="1"/>
</dbReference>
<accession>A0A1M6PDZ7</accession>
<proteinExistence type="predicted"/>